<dbReference type="Proteomes" id="UP001056035">
    <property type="component" value="Chromosome"/>
</dbReference>
<feature type="signal peptide" evidence="3">
    <location>
        <begin position="1"/>
        <end position="20"/>
    </location>
</feature>
<feature type="compositionally biased region" description="Gly residues" evidence="1">
    <location>
        <begin position="110"/>
        <end position="124"/>
    </location>
</feature>
<feature type="transmembrane region" description="Helical" evidence="2">
    <location>
        <begin position="329"/>
        <end position="347"/>
    </location>
</feature>
<evidence type="ECO:0000256" key="3">
    <source>
        <dbReference type="SAM" id="SignalP"/>
    </source>
</evidence>
<accession>A0ABY5DLA3</accession>
<keyword evidence="3" id="KW-0732">Signal</keyword>
<feature type="compositionally biased region" description="Low complexity" evidence="1">
    <location>
        <begin position="72"/>
        <end position="91"/>
    </location>
</feature>
<keyword evidence="2" id="KW-0812">Transmembrane</keyword>
<protein>
    <recommendedName>
        <fullName evidence="6">LPXTG-motif cell wall-anchored protein</fullName>
    </recommendedName>
</protein>
<name>A0ABY5DLA3_9ACTN</name>
<dbReference type="RefSeq" id="WP_254569335.1">
    <property type="nucleotide sequence ID" value="NZ_CP098502.1"/>
</dbReference>
<gene>
    <name evidence="4" type="ORF">NBH00_14645</name>
</gene>
<sequence>MKVLVALGFSGLLGGGVAFAASTPRDAASDQYTTTTVATTPTATVTGQATVTTPVVTVQGTVGGAGSPPTPATTGTTTKTTSPSAVSPSSGSGSGLPGDKTGSGSTPTGGATGTSGGSGAGGASGPPANRVAFLSFGKPGTKLHADVQSAIGQAGLLATIDEVVTKARFASFVASPVLKLLSADGLGKPAGQSFGAQLVNPTSAVQRAFPALLGPGVTLVPVLRVVLTRTAGLPKSEVTFLKGLASGLQSTGIPLAYVERSDVKKSFVDAFKKLHVLTVGDVNSPSGKLRLERILLGQTKTQSAVDAVTFKPAASITTDGGGSSGATPWVLLAVLLGGVGFMASGVVRRRTGRTAR</sequence>
<evidence type="ECO:0008006" key="6">
    <source>
        <dbReference type="Google" id="ProtNLM"/>
    </source>
</evidence>
<evidence type="ECO:0000256" key="2">
    <source>
        <dbReference type="SAM" id="Phobius"/>
    </source>
</evidence>
<evidence type="ECO:0000256" key="1">
    <source>
        <dbReference type="SAM" id="MobiDB-lite"/>
    </source>
</evidence>
<keyword evidence="5" id="KW-1185">Reference proteome</keyword>
<dbReference type="EMBL" id="CP098502">
    <property type="protein sequence ID" value="UTI62598.1"/>
    <property type="molecule type" value="Genomic_DNA"/>
</dbReference>
<keyword evidence="2" id="KW-1133">Transmembrane helix</keyword>
<evidence type="ECO:0000313" key="5">
    <source>
        <dbReference type="Proteomes" id="UP001056035"/>
    </source>
</evidence>
<feature type="chain" id="PRO_5045110687" description="LPXTG-motif cell wall-anchored protein" evidence="3">
    <location>
        <begin position="21"/>
        <end position="356"/>
    </location>
</feature>
<reference evidence="4 5" key="1">
    <citation type="submission" date="2022-06" db="EMBL/GenBank/DDBJ databases">
        <title>Paraconexibacter antarcticus.</title>
        <authorList>
            <person name="Kim C.S."/>
        </authorList>
    </citation>
    <scope>NUCLEOTIDE SEQUENCE [LARGE SCALE GENOMIC DNA]</scope>
    <source>
        <strain evidence="4 5">02-257</strain>
    </source>
</reference>
<keyword evidence="2" id="KW-0472">Membrane</keyword>
<organism evidence="4 5">
    <name type="scientific">Paraconexibacter antarcticus</name>
    <dbReference type="NCBI Taxonomy" id="2949664"/>
    <lineage>
        <taxon>Bacteria</taxon>
        <taxon>Bacillati</taxon>
        <taxon>Actinomycetota</taxon>
        <taxon>Thermoleophilia</taxon>
        <taxon>Solirubrobacterales</taxon>
        <taxon>Paraconexibacteraceae</taxon>
        <taxon>Paraconexibacter</taxon>
    </lineage>
</organism>
<feature type="region of interest" description="Disordered" evidence="1">
    <location>
        <begin position="60"/>
        <end position="126"/>
    </location>
</feature>
<evidence type="ECO:0000313" key="4">
    <source>
        <dbReference type="EMBL" id="UTI62598.1"/>
    </source>
</evidence>
<proteinExistence type="predicted"/>